<organism evidence="1 2">
    <name type="scientific">Helicocarpus griseus UAMH5409</name>
    <dbReference type="NCBI Taxonomy" id="1447875"/>
    <lineage>
        <taxon>Eukaryota</taxon>
        <taxon>Fungi</taxon>
        <taxon>Dikarya</taxon>
        <taxon>Ascomycota</taxon>
        <taxon>Pezizomycotina</taxon>
        <taxon>Eurotiomycetes</taxon>
        <taxon>Eurotiomycetidae</taxon>
        <taxon>Onygenales</taxon>
        <taxon>Ajellomycetaceae</taxon>
        <taxon>Helicocarpus</taxon>
    </lineage>
</organism>
<name>A0A2B7Y5R6_9EURO</name>
<evidence type="ECO:0000313" key="1">
    <source>
        <dbReference type="EMBL" id="PGH16439.1"/>
    </source>
</evidence>
<comment type="caution">
    <text evidence="1">The sequence shown here is derived from an EMBL/GenBank/DDBJ whole genome shotgun (WGS) entry which is preliminary data.</text>
</comment>
<dbReference type="AlphaFoldDB" id="A0A2B7Y5R6"/>
<sequence length="79" mass="9073">MDKTPTRNRQKLMKKLCLKRDDFRCLATGAIDINYHGTRESLTGNSGITELAHVIPFSMGAWVISWRYVCQSFGQYDMV</sequence>
<evidence type="ECO:0008006" key="3">
    <source>
        <dbReference type="Google" id="ProtNLM"/>
    </source>
</evidence>
<dbReference type="EMBL" id="PDNB01000017">
    <property type="protein sequence ID" value="PGH16439.1"/>
    <property type="molecule type" value="Genomic_DNA"/>
</dbReference>
<gene>
    <name evidence="1" type="ORF">AJ79_01770</name>
</gene>
<accession>A0A2B7Y5R6</accession>
<proteinExistence type="predicted"/>
<dbReference type="OrthoDB" id="5418599at2759"/>
<reference evidence="1 2" key="1">
    <citation type="submission" date="2017-10" db="EMBL/GenBank/DDBJ databases">
        <title>Comparative genomics in systemic dimorphic fungi from Ajellomycetaceae.</title>
        <authorList>
            <person name="Munoz J.F."/>
            <person name="Mcewen J.G."/>
            <person name="Clay O.K."/>
            <person name="Cuomo C.A."/>
        </authorList>
    </citation>
    <scope>NUCLEOTIDE SEQUENCE [LARGE SCALE GENOMIC DNA]</scope>
    <source>
        <strain evidence="1 2">UAMH5409</strain>
    </source>
</reference>
<protein>
    <recommendedName>
        <fullName evidence="3">HNH nuclease domain-containing protein</fullName>
    </recommendedName>
</protein>
<keyword evidence="2" id="KW-1185">Reference proteome</keyword>
<evidence type="ECO:0000313" key="2">
    <source>
        <dbReference type="Proteomes" id="UP000223968"/>
    </source>
</evidence>
<dbReference type="STRING" id="1447875.A0A2B7Y5R6"/>
<dbReference type="Proteomes" id="UP000223968">
    <property type="component" value="Unassembled WGS sequence"/>
</dbReference>